<dbReference type="PANTHER" id="PTHR42877">
    <property type="entry name" value="L-ORNITHINE N(5)-MONOOXYGENASE-RELATED"/>
    <property type="match status" value="1"/>
</dbReference>
<dbReference type="InterPro" id="IPR036188">
    <property type="entry name" value="FAD/NAD-bd_sf"/>
</dbReference>
<dbReference type="SUPFAM" id="SSF51905">
    <property type="entry name" value="FAD/NAD(P)-binding domain"/>
    <property type="match status" value="1"/>
</dbReference>
<comment type="caution">
    <text evidence="5">The sequence shown here is derived from an EMBL/GenBank/DDBJ whole genome shotgun (WGS) entry which is preliminary data.</text>
</comment>
<gene>
    <name evidence="5" type="ORF">C6P46_004662</name>
</gene>
<dbReference type="AlphaFoldDB" id="A0A9P7B5Z4"/>
<keyword evidence="3" id="KW-0274">FAD</keyword>
<dbReference type="GO" id="GO:0050661">
    <property type="term" value="F:NADP binding"/>
    <property type="evidence" value="ECO:0007669"/>
    <property type="project" value="InterPro"/>
</dbReference>
<dbReference type="OrthoDB" id="74360at2759"/>
<dbReference type="Pfam" id="PF00743">
    <property type="entry name" value="FMO-like"/>
    <property type="match status" value="1"/>
</dbReference>
<evidence type="ECO:0000313" key="6">
    <source>
        <dbReference type="Proteomes" id="UP000777482"/>
    </source>
</evidence>
<evidence type="ECO:0000256" key="4">
    <source>
        <dbReference type="ARBA" id="ARBA00023002"/>
    </source>
</evidence>
<proteinExistence type="inferred from homology"/>
<dbReference type="InterPro" id="IPR020946">
    <property type="entry name" value="Flavin_mOase-like"/>
</dbReference>
<keyword evidence="2" id="KW-0285">Flavoprotein</keyword>
<evidence type="ECO:0000313" key="5">
    <source>
        <dbReference type="EMBL" id="KAG0660362.1"/>
    </source>
</evidence>
<comment type="similarity">
    <text evidence="1">Belongs to the FAD-binding monooxygenase family.</text>
</comment>
<sequence length="541" mass="61633">MEVTQRPTSANREQVSARDDRDHYTCIVMGAGISGMAVAIQLKRHFGLEDVLVYEKTGDIGGTWNVNRYPGAACDIPFTFYSFSFYPAYHAETTKSEWAGRTEIMQYLHEVQDKFSLNNIVYRTMVTSATFSRSDGLWHLEIKDLTTGETRRRTCNILLSCLGGLTIPNRPPFDPKSFDGPVFHSAEWPEDVDIKDKRVVVVGNGCSAAQIIPEIYKDAKSVTQVARSRQTFFKRIAVPDRPFLRFLMHYIPGVGRILRALMFLITESVWKVSDIKKGAKGRAQSEKELLAHMQETTPNKYWEFLGADFDVGAKRRVFDAGYYRSLNEPNVELVADDSVERAEGKKVFTRNGREIEADVVVLATGFRVRDYLFPVRVINSEGESLQERMEATGVKTYQGTVVSSFPNFIWCLGPNTATNHSSVLFTTEAQIALAFHLIRPVLAKLAGSGGIKLLKPAPYVEVRREAEDRYYAELRERMKGMVWENKGGVAWYVDKATGLCTALYPWTQFDFWRRCTFPNYGDFKWTGCSAPWKWRSYLGWW</sequence>
<evidence type="ECO:0000256" key="2">
    <source>
        <dbReference type="ARBA" id="ARBA00022630"/>
    </source>
</evidence>
<dbReference type="GO" id="GO:0004499">
    <property type="term" value="F:N,N-dimethylaniline monooxygenase activity"/>
    <property type="evidence" value="ECO:0007669"/>
    <property type="project" value="InterPro"/>
</dbReference>
<dbReference type="PANTHER" id="PTHR42877:SF5">
    <property type="entry name" value="L-ORNITHINE N(5)-MONOOXYGENASE-RELATED"/>
    <property type="match status" value="1"/>
</dbReference>
<name>A0A9P7B5Z4_RHOMI</name>
<evidence type="ECO:0000256" key="1">
    <source>
        <dbReference type="ARBA" id="ARBA00010139"/>
    </source>
</evidence>
<dbReference type="Proteomes" id="UP000777482">
    <property type="component" value="Unassembled WGS sequence"/>
</dbReference>
<dbReference type="EMBL" id="PUHQ01000045">
    <property type="protein sequence ID" value="KAG0660362.1"/>
    <property type="molecule type" value="Genomic_DNA"/>
</dbReference>
<dbReference type="InterPro" id="IPR051209">
    <property type="entry name" value="FAD-bind_Monooxygenase_sf"/>
</dbReference>
<keyword evidence="4" id="KW-0560">Oxidoreductase</keyword>
<evidence type="ECO:0000256" key="3">
    <source>
        <dbReference type="ARBA" id="ARBA00022827"/>
    </source>
</evidence>
<accession>A0A9P7B5Z4</accession>
<organism evidence="5 6">
    <name type="scientific">Rhodotorula mucilaginosa</name>
    <name type="common">Yeast</name>
    <name type="synonym">Rhodotorula rubra</name>
    <dbReference type="NCBI Taxonomy" id="5537"/>
    <lineage>
        <taxon>Eukaryota</taxon>
        <taxon>Fungi</taxon>
        <taxon>Dikarya</taxon>
        <taxon>Basidiomycota</taxon>
        <taxon>Pucciniomycotina</taxon>
        <taxon>Microbotryomycetes</taxon>
        <taxon>Sporidiobolales</taxon>
        <taxon>Sporidiobolaceae</taxon>
        <taxon>Rhodotorula</taxon>
    </lineage>
</organism>
<protein>
    <submittedName>
        <fullName evidence="5">Uncharacterized protein</fullName>
    </submittedName>
</protein>
<keyword evidence="6" id="KW-1185">Reference proteome</keyword>
<dbReference type="GO" id="GO:0050660">
    <property type="term" value="F:flavin adenine dinucleotide binding"/>
    <property type="evidence" value="ECO:0007669"/>
    <property type="project" value="InterPro"/>
</dbReference>
<dbReference type="Gene3D" id="3.50.50.60">
    <property type="entry name" value="FAD/NAD(P)-binding domain"/>
    <property type="match status" value="2"/>
</dbReference>
<reference evidence="5 6" key="1">
    <citation type="submission" date="2020-11" db="EMBL/GenBank/DDBJ databases">
        <title>Kefir isolates.</title>
        <authorList>
            <person name="Marcisauskas S."/>
            <person name="Kim Y."/>
            <person name="Blasche S."/>
        </authorList>
    </citation>
    <scope>NUCLEOTIDE SEQUENCE [LARGE SCALE GENOMIC DNA]</scope>
    <source>
        <strain evidence="5 6">KR</strain>
    </source>
</reference>